<dbReference type="Gramene" id="TVU24640">
    <property type="protein sequence ID" value="TVU24640"/>
    <property type="gene ID" value="EJB05_27089"/>
</dbReference>
<dbReference type="PANTHER" id="PTHR11877">
    <property type="entry name" value="HYDROXYMETHYLGLUTARYL-COA SYNTHASE"/>
    <property type="match status" value="1"/>
</dbReference>
<dbReference type="InterPro" id="IPR001099">
    <property type="entry name" value="Chalcone/stilbene_synt_N"/>
</dbReference>
<dbReference type="Pfam" id="PF00195">
    <property type="entry name" value="Chal_sti_synt_N"/>
    <property type="match status" value="2"/>
</dbReference>
<dbReference type="GO" id="GO:0016747">
    <property type="term" value="F:acyltransferase activity, transferring groups other than amino-acyl groups"/>
    <property type="evidence" value="ECO:0007669"/>
    <property type="project" value="InterPro"/>
</dbReference>
<dbReference type="InterPro" id="IPR016039">
    <property type="entry name" value="Thiolase-like"/>
</dbReference>
<reference evidence="3 4" key="1">
    <citation type="journal article" date="2019" name="Sci. Rep.">
        <title>A high-quality genome of Eragrostis curvula grass provides insights into Poaceae evolution and supports new strategies to enhance forage quality.</title>
        <authorList>
            <person name="Carballo J."/>
            <person name="Santos B.A.C.M."/>
            <person name="Zappacosta D."/>
            <person name="Garbus I."/>
            <person name="Selva J.P."/>
            <person name="Gallo C.A."/>
            <person name="Diaz A."/>
            <person name="Albertini E."/>
            <person name="Caccamo M."/>
            <person name="Echenique V."/>
        </authorList>
    </citation>
    <scope>NUCLEOTIDE SEQUENCE [LARGE SCALE GENOMIC DNA]</scope>
    <source>
        <strain evidence="4">cv. Victoria</strain>
        <tissue evidence="3">Leaf</tissue>
    </source>
</reference>
<proteinExistence type="predicted"/>
<feature type="domain" description="Chalcone/stilbene synthase N-terminal" evidence="2">
    <location>
        <begin position="81"/>
        <end position="127"/>
    </location>
</feature>
<protein>
    <recommendedName>
        <fullName evidence="2">Chalcone/stilbene synthase N-terminal domain-containing protein</fullName>
    </recommendedName>
</protein>
<organism evidence="3 4">
    <name type="scientific">Eragrostis curvula</name>
    <name type="common">weeping love grass</name>
    <dbReference type="NCBI Taxonomy" id="38414"/>
    <lineage>
        <taxon>Eukaryota</taxon>
        <taxon>Viridiplantae</taxon>
        <taxon>Streptophyta</taxon>
        <taxon>Embryophyta</taxon>
        <taxon>Tracheophyta</taxon>
        <taxon>Spermatophyta</taxon>
        <taxon>Magnoliopsida</taxon>
        <taxon>Liliopsida</taxon>
        <taxon>Poales</taxon>
        <taxon>Poaceae</taxon>
        <taxon>PACMAD clade</taxon>
        <taxon>Chloridoideae</taxon>
        <taxon>Eragrostideae</taxon>
        <taxon>Eragrostidinae</taxon>
        <taxon>Eragrostis</taxon>
    </lineage>
</organism>
<accession>A0A5J9UNB5</accession>
<dbReference type="AlphaFoldDB" id="A0A5J9UNB5"/>
<dbReference type="OrthoDB" id="329835at2759"/>
<feature type="domain" description="Chalcone/stilbene synthase N-terminal" evidence="2">
    <location>
        <begin position="5"/>
        <end position="41"/>
    </location>
</feature>
<dbReference type="Gene3D" id="3.40.47.10">
    <property type="match status" value="2"/>
</dbReference>
<evidence type="ECO:0000313" key="4">
    <source>
        <dbReference type="Proteomes" id="UP000324897"/>
    </source>
</evidence>
<name>A0A5J9UNB5_9POAL</name>
<gene>
    <name evidence="3" type="ORF">EJB05_27089</name>
</gene>
<dbReference type="PANTHER" id="PTHR11877:SF74">
    <property type="entry name" value="TYPE III POLYKETIDE SYNTHASE B"/>
    <property type="match status" value="1"/>
</dbReference>
<evidence type="ECO:0000259" key="2">
    <source>
        <dbReference type="Pfam" id="PF00195"/>
    </source>
</evidence>
<keyword evidence="4" id="KW-1185">Reference proteome</keyword>
<dbReference type="Proteomes" id="UP000324897">
    <property type="component" value="Chromosome 2"/>
</dbReference>
<feature type="region of interest" description="Disordered" evidence="1">
    <location>
        <begin position="187"/>
        <end position="207"/>
    </location>
</feature>
<comment type="caution">
    <text evidence="3">The sequence shown here is derived from an EMBL/GenBank/DDBJ whole genome shotgun (WGS) entry which is preliminary data.</text>
</comment>
<feature type="non-terminal residue" evidence="3">
    <location>
        <position position="1"/>
    </location>
</feature>
<dbReference type="GO" id="GO:0030639">
    <property type="term" value="P:polyketide biosynthetic process"/>
    <property type="evidence" value="ECO:0007669"/>
    <property type="project" value="TreeGrafter"/>
</dbReference>
<evidence type="ECO:0000313" key="3">
    <source>
        <dbReference type="EMBL" id="TVU24640.1"/>
    </source>
</evidence>
<dbReference type="InterPro" id="IPR011141">
    <property type="entry name" value="Polyketide_synthase_type-III"/>
</dbReference>
<sequence length="207" mass="21978">MAAISSSHMPGADLRLASLLGLRPAAQRTMLYLGGCAAGSAFEIRNPPTSSHPVIPSRSVCTDSVTWRPSEGAVPQAARKKSALRVLMVCADLSLVPFRAPREDRLDTLVMQGLFGDGAMAVVVGAGAGESDAAAQYLGEGGLAFRPSSKMPALVRHHVERCLADAVAPLGIGGDWNDLFRDGRRSLTPSRTRSPWRRENSRRAGTC</sequence>
<feature type="compositionally biased region" description="Basic and acidic residues" evidence="1">
    <location>
        <begin position="196"/>
        <end position="207"/>
    </location>
</feature>
<dbReference type="SUPFAM" id="SSF53901">
    <property type="entry name" value="Thiolase-like"/>
    <property type="match status" value="1"/>
</dbReference>
<dbReference type="EMBL" id="RWGY01000013">
    <property type="protein sequence ID" value="TVU24640.1"/>
    <property type="molecule type" value="Genomic_DNA"/>
</dbReference>
<evidence type="ECO:0000256" key="1">
    <source>
        <dbReference type="SAM" id="MobiDB-lite"/>
    </source>
</evidence>